<keyword evidence="2" id="KW-1185">Reference proteome</keyword>
<comment type="caution">
    <text evidence="1">The sequence shown here is derived from an EMBL/GenBank/DDBJ whole genome shotgun (WGS) entry which is preliminary data.</text>
</comment>
<dbReference type="RefSeq" id="WP_262497522.1">
    <property type="nucleotide sequence ID" value="NZ_MQVW01000012.1"/>
</dbReference>
<gene>
    <name evidence="1" type="ORF">LY01_02599</name>
</gene>
<sequence>MKISQKILSLNSDFPILSRNRSIDENNPFNENMEATNTFFLC</sequence>
<evidence type="ECO:0000313" key="1">
    <source>
        <dbReference type="EMBL" id="PPK93314.1"/>
    </source>
</evidence>
<dbReference type="Proteomes" id="UP000239002">
    <property type="component" value="Unassembled WGS sequence"/>
</dbReference>
<reference evidence="1 2" key="1">
    <citation type="submission" date="2018-02" db="EMBL/GenBank/DDBJ databases">
        <title>Genomic Encyclopedia of Archaeal and Bacterial Type Strains, Phase II (KMG-II): from individual species to whole genera.</title>
        <authorList>
            <person name="Goeker M."/>
        </authorList>
    </citation>
    <scope>NUCLEOTIDE SEQUENCE [LARGE SCALE GENOMIC DNA]</scope>
    <source>
        <strain evidence="1 2">DSM 16809</strain>
    </source>
</reference>
<protein>
    <submittedName>
        <fullName evidence="1">Uncharacterized protein</fullName>
    </submittedName>
</protein>
<proteinExistence type="predicted"/>
<evidence type="ECO:0000313" key="2">
    <source>
        <dbReference type="Proteomes" id="UP000239002"/>
    </source>
</evidence>
<organism evidence="1 2">
    <name type="scientific">Nonlabens xylanidelens</name>
    <dbReference type="NCBI Taxonomy" id="191564"/>
    <lineage>
        <taxon>Bacteria</taxon>
        <taxon>Pseudomonadati</taxon>
        <taxon>Bacteroidota</taxon>
        <taxon>Flavobacteriia</taxon>
        <taxon>Flavobacteriales</taxon>
        <taxon>Flavobacteriaceae</taxon>
        <taxon>Nonlabens</taxon>
    </lineage>
</organism>
<dbReference type="AlphaFoldDB" id="A0A2S6IGH0"/>
<dbReference type="EMBL" id="PTJE01000007">
    <property type="protein sequence ID" value="PPK93314.1"/>
    <property type="molecule type" value="Genomic_DNA"/>
</dbReference>
<accession>A0A2S6IGH0</accession>
<name>A0A2S6IGH0_9FLAO</name>